<evidence type="ECO:0000259" key="5">
    <source>
        <dbReference type="PROSITE" id="PS50977"/>
    </source>
</evidence>
<feature type="DNA-binding region" description="H-T-H motif" evidence="4">
    <location>
        <begin position="35"/>
        <end position="54"/>
    </location>
</feature>
<comment type="caution">
    <text evidence="6">The sequence shown here is derived from an EMBL/GenBank/DDBJ whole genome shotgun (WGS) entry which is preliminary data.</text>
</comment>
<dbReference type="SUPFAM" id="SSF46689">
    <property type="entry name" value="Homeodomain-like"/>
    <property type="match status" value="1"/>
</dbReference>
<dbReference type="PANTHER" id="PTHR30055">
    <property type="entry name" value="HTH-TYPE TRANSCRIPTIONAL REGULATOR RUTR"/>
    <property type="match status" value="1"/>
</dbReference>
<dbReference type="SUPFAM" id="SSF48498">
    <property type="entry name" value="Tetracyclin repressor-like, C-terminal domain"/>
    <property type="match status" value="1"/>
</dbReference>
<dbReference type="Pfam" id="PF00440">
    <property type="entry name" value="TetR_N"/>
    <property type="match status" value="1"/>
</dbReference>
<organism evidence="6 7">
    <name type="scientific">Streptomyces olivochromogenes</name>
    <dbReference type="NCBI Taxonomy" id="1963"/>
    <lineage>
        <taxon>Bacteria</taxon>
        <taxon>Bacillati</taxon>
        <taxon>Actinomycetota</taxon>
        <taxon>Actinomycetes</taxon>
        <taxon>Kitasatosporales</taxon>
        <taxon>Streptomycetaceae</taxon>
        <taxon>Streptomyces</taxon>
    </lineage>
</organism>
<dbReference type="Gene3D" id="1.10.357.10">
    <property type="entry name" value="Tetracycline Repressor, domain 2"/>
    <property type="match status" value="1"/>
</dbReference>
<dbReference type="InterPro" id="IPR036271">
    <property type="entry name" value="Tet_transcr_reg_TetR-rel_C_sf"/>
</dbReference>
<keyword evidence="2 4" id="KW-0238">DNA-binding</keyword>
<accession>A0A286PGW8</accession>
<evidence type="ECO:0000313" key="6">
    <source>
        <dbReference type="EMBL" id="GAX58797.1"/>
    </source>
</evidence>
<keyword evidence="1" id="KW-0805">Transcription regulation</keyword>
<dbReference type="PROSITE" id="PS50977">
    <property type="entry name" value="HTH_TETR_2"/>
    <property type="match status" value="1"/>
</dbReference>
<dbReference type="InterPro" id="IPR001647">
    <property type="entry name" value="HTH_TetR"/>
</dbReference>
<reference evidence="7" key="1">
    <citation type="submission" date="2017-05" db="EMBL/GenBank/DDBJ databases">
        <title>Streptomyces olivochromogenes NBRC 3561 whole genome shotgun sequence.</title>
        <authorList>
            <person name="Dohra H."/>
            <person name="Kodani S."/>
        </authorList>
    </citation>
    <scope>NUCLEOTIDE SEQUENCE [LARGE SCALE GENOMIC DNA]</scope>
    <source>
        <strain evidence="7">NBRC 3561</strain>
    </source>
</reference>
<evidence type="ECO:0000256" key="1">
    <source>
        <dbReference type="ARBA" id="ARBA00023015"/>
    </source>
</evidence>
<dbReference type="InterPro" id="IPR050109">
    <property type="entry name" value="HTH-type_TetR-like_transc_reg"/>
</dbReference>
<dbReference type="STRING" id="1963.AQJ27_50590"/>
<dbReference type="Proteomes" id="UP000217446">
    <property type="component" value="Unassembled WGS sequence"/>
</dbReference>
<keyword evidence="7" id="KW-1185">Reference proteome</keyword>
<dbReference type="RefSeq" id="WP_067385747.1">
    <property type="nucleotide sequence ID" value="NZ_BDQI01000065.1"/>
</dbReference>
<feature type="domain" description="HTH tetR-type" evidence="5">
    <location>
        <begin position="13"/>
        <end position="72"/>
    </location>
</feature>
<protein>
    <submittedName>
        <fullName evidence="6">TetR family transcriptional regulator</fullName>
    </submittedName>
</protein>
<dbReference type="PRINTS" id="PR00455">
    <property type="entry name" value="HTHTETR"/>
</dbReference>
<gene>
    <name evidence="6" type="ORF">SO3561_10372</name>
</gene>
<sequence length="199" mass="21403">MAAQAKTLRRDARDNMAKLRAAALEVFSAKGLGAPLEEIAKVAGVSVGTLYNRFGTREALIDSVIPEIAGSRLKELGEKVAAGATARERLETFVHGMIDLQHQDPALNDAIMRRFPEATALVDTCAASSSLGRDLVDQAHREGSLALDFTGEDLFCLLWMAGTANREEAAPLGWRRILTRALDSAWTDQAQTPAASDTP</sequence>
<evidence type="ECO:0000313" key="7">
    <source>
        <dbReference type="Proteomes" id="UP000217446"/>
    </source>
</evidence>
<keyword evidence="3" id="KW-0804">Transcription</keyword>
<dbReference type="GO" id="GO:0003700">
    <property type="term" value="F:DNA-binding transcription factor activity"/>
    <property type="evidence" value="ECO:0007669"/>
    <property type="project" value="TreeGrafter"/>
</dbReference>
<dbReference type="EMBL" id="BDQI01000065">
    <property type="protein sequence ID" value="GAX58797.1"/>
    <property type="molecule type" value="Genomic_DNA"/>
</dbReference>
<dbReference type="InterPro" id="IPR009057">
    <property type="entry name" value="Homeodomain-like_sf"/>
</dbReference>
<dbReference type="PANTHER" id="PTHR30055:SF234">
    <property type="entry name" value="HTH-TYPE TRANSCRIPTIONAL REGULATOR BETI"/>
    <property type="match status" value="1"/>
</dbReference>
<dbReference type="GO" id="GO:0000976">
    <property type="term" value="F:transcription cis-regulatory region binding"/>
    <property type="evidence" value="ECO:0007669"/>
    <property type="project" value="TreeGrafter"/>
</dbReference>
<dbReference type="AlphaFoldDB" id="A0A286PGW8"/>
<evidence type="ECO:0000256" key="3">
    <source>
        <dbReference type="ARBA" id="ARBA00023163"/>
    </source>
</evidence>
<proteinExistence type="predicted"/>
<name>A0A286PGW8_STROL</name>
<evidence type="ECO:0000256" key="4">
    <source>
        <dbReference type="PROSITE-ProRule" id="PRU00335"/>
    </source>
</evidence>
<evidence type="ECO:0000256" key="2">
    <source>
        <dbReference type="ARBA" id="ARBA00023125"/>
    </source>
</evidence>